<evidence type="ECO:0000259" key="1">
    <source>
        <dbReference type="Pfam" id="PF18480"/>
    </source>
</evidence>
<name>A0A934K5P1_9BACT</name>
<dbReference type="AlphaFoldDB" id="A0A934K5P1"/>
<dbReference type="InterPro" id="IPR041049">
    <property type="entry name" value="DUF5615"/>
</dbReference>
<proteinExistence type="predicted"/>
<gene>
    <name evidence="2" type="ORF">JF922_14840</name>
</gene>
<protein>
    <submittedName>
        <fullName evidence="2">DUF5615 family PIN-like protein</fullName>
    </submittedName>
</protein>
<evidence type="ECO:0000313" key="3">
    <source>
        <dbReference type="Proteomes" id="UP000612893"/>
    </source>
</evidence>
<comment type="caution">
    <text evidence="2">The sequence shown here is derived from an EMBL/GenBank/DDBJ whole genome shotgun (WGS) entry which is preliminary data.</text>
</comment>
<organism evidence="2 3">
    <name type="scientific">Candidatus Nephthysia bennettiae</name>
    <dbReference type="NCBI Taxonomy" id="3127016"/>
    <lineage>
        <taxon>Bacteria</taxon>
        <taxon>Bacillati</taxon>
        <taxon>Candidatus Dormiibacterota</taxon>
        <taxon>Candidatus Dormibacteria</taxon>
        <taxon>Candidatus Dormibacterales</taxon>
        <taxon>Candidatus Dormibacteraceae</taxon>
        <taxon>Candidatus Nephthysia</taxon>
    </lineage>
</organism>
<dbReference type="Proteomes" id="UP000612893">
    <property type="component" value="Unassembled WGS sequence"/>
</dbReference>
<evidence type="ECO:0000313" key="2">
    <source>
        <dbReference type="EMBL" id="MBJ7599339.1"/>
    </source>
</evidence>
<feature type="domain" description="DUF5615" evidence="1">
    <location>
        <begin position="1"/>
        <end position="100"/>
    </location>
</feature>
<keyword evidence="3" id="KW-1185">Reference proteome</keyword>
<sequence length="121" mass="13739">MKLFLDAHISVRRIASALRKHGHDVRSADEERALDGWTDERLLELATAEGRIMVTFNARDFARIVRTWADTGRSHSGCLIFVGIRHDEFALIIRRLHDTLALRPDPESWLDAVLLVGRSAP</sequence>
<dbReference type="EMBL" id="JAEKNR010000148">
    <property type="protein sequence ID" value="MBJ7599339.1"/>
    <property type="molecule type" value="Genomic_DNA"/>
</dbReference>
<dbReference type="Pfam" id="PF18480">
    <property type="entry name" value="DUF5615"/>
    <property type="match status" value="1"/>
</dbReference>
<dbReference type="RefSeq" id="WP_338202834.1">
    <property type="nucleotide sequence ID" value="NZ_JAEKNR010000148.1"/>
</dbReference>
<reference evidence="2" key="1">
    <citation type="submission" date="2020-10" db="EMBL/GenBank/DDBJ databases">
        <title>Ca. Dormibacterota MAGs.</title>
        <authorList>
            <person name="Montgomery K."/>
        </authorList>
    </citation>
    <scope>NUCLEOTIDE SEQUENCE [LARGE SCALE GENOMIC DNA]</scope>
    <source>
        <strain evidence="2">SC8812_S17_10</strain>
    </source>
</reference>
<accession>A0A934K5P1</accession>